<evidence type="ECO:0000259" key="7">
    <source>
        <dbReference type="Pfam" id="PF10334"/>
    </source>
</evidence>
<dbReference type="EMBL" id="JAGTJS010000003">
    <property type="protein sequence ID" value="KAH7273261.1"/>
    <property type="molecule type" value="Genomic_DNA"/>
</dbReference>
<name>A0A9P9RBA9_FUSSL</name>
<feature type="transmembrane region" description="Helical" evidence="6">
    <location>
        <begin position="640"/>
        <end position="663"/>
    </location>
</feature>
<accession>A0A9P9RBA9</accession>
<sequence length="1023" mass="112443">MSDSSRAAVPNGDESRAEKPQINALEVTPETLQNPFFAAASQTLGPRRKLPAWLDHFNAKDLKRLFRCSLAMWIMNILIYINPIQSEMGQASFLGCIVLWLAPPSGTIFMQLIAAVTVMLGVTTAWAWGVVSMRAALATRSDADTQARLAELQEMAVSQNTSDPNTYAEIKLLNGFMLNTSVTATYFCMICLYLYLIARLRVAAPKLRLTQMMGCIVSTVFLTQAPLLPSFNGNVAKPLVLPCAIAEGIALACSIFIFPTTSESEALNLLKDLLAPMPTFLDACLLGLKHPGLSMSTEILTAAKLKLLTAYTQLGPVITFLPIDFSIGRWSSDDLTTLCEPVRQLVVEFTGLLEIHRQAEVHQDKSRQALNPVTASGNDAQDSQRAPGTGRHQMNREVHFHISSNSLERIEQAKQSLQQLSDPAEDLIEACKESIKAISEALLNANAFKESSDHAEMLQTHTAALEKLSQKRKAFNTATSGYLPRPSHHIFDDGGVMKVQSGTVPGLTGLIMGQLIKERLSQLAHALEHLLSRIVELERSRTALRLWLPTRLASLFGWMTRTDFPEDMPGANIDDTIATRISTVASAQSRPPAMSHGNRDIKSSRAELASMRTFNGRRRSRAGQALLDTAHWLGNAEGMFAIRMAIMSVALSLPAVISSSAGFYYRENGLWAVIMAQLTLLPYTAEVVYGIVVRVVGTIFGGFVGMAAWYIGSGSGPGSPYGEAAIMAFVVVMFMWWRLFASTALMPAGIMMGITAHLVAIYSWIDTHEEPYGNPGKGYEVFWRRLVLVLVGLSATFVTNFLPKPPSSNRHYRRLLGDSLVNIRDQYALFASNWKDPATDLRDVAEEEVLAAIETLLSISGPIKLTVFEFSSSNFDTDTLSQVCQLCMLIHQAVAQLLVYTTRLSETQRAWIIPSTGVTEEGMVAEIMAVLTVVQQALKTEDALPAVLPTPLLTKATAFSREHLQEAVRDNGLYKEYEVDDEGLRWYVVILNAFLQMLAGLDELVLVLKRAVGESSNISIFEV</sequence>
<evidence type="ECO:0008006" key="12">
    <source>
        <dbReference type="Google" id="ProtNLM"/>
    </source>
</evidence>
<proteinExistence type="predicted"/>
<feature type="region of interest" description="Disordered" evidence="5">
    <location>
        <begin position="1"/>
        <end position="22"/>
    </location>
</feature>
<evidence type="ECO:0000256" key="1">
    <source>
        <dbReference type="ARBA" id="ARBA00004141"/>
    </source>
</evidence>
<dbReference type="AlphaFoldDB" id="A0A9P9RBA9"/>
<dbReference type="Pfam" id="PF10334">
    <property type="entry name" value="BRE4"/>
    <property type="match status" value="1"/>
</dbReference>
<comment type="caution">
    <text evidence="10">The sequence shown here is derived from an EMBL/GenBank/DDBJ whole genome shotgun (WGS) entry which is preliminary data.</text>
</comment>
<dbReference type="PANTHER" id="PTHR37994:SF3">
    <property type="entry name" value="ER TRANSPORTER 6TM N-TERMINAL DOMAIN-CONTAINING PROTEIN"/>
    <property type="match status" value="1"/>
</dbReference>
<reference evidence="10" key="1">
    <citation type="journal article" date="2021" name="Nat. Commun.">
        <title>Genetic determinants of endophytism in the Arabidopsis root mycobiome.</title>
        <authorList>
            <person name="Mesny F."/>
            <person name="Miyauchi S."/>
            <person name="Thiergart T."/>
            <person name="Pickel B."/>
            <person name="Atanasova L."/>
            <person name="Karlsson M."/>
            <person name="Huettel B."/>
            <person name="Barry K.W."/>
            <person name="Haridas S."/>
            <person name="Chen C."/>
            <person name="Bauer D."/>
            <person name="Andreopoulos W."/>
            <person name="Pangilinan J."/>
            <person name="LaButti K."/>
            <person name="Riley R."/>
            <person name="Lipzen A."/>
            <person name="Clum A."/>
            <person name="Drula E."/>
            <person name="Henrissat B."/>
            <person name="Kohler A."/>
            <person name="Grigoriev I.V."/>
            <person name="Martin F.M."/>
            <person name="Hacquard S."/>
        </authorList>
    </citation>
    <scope>NUCLEOTIDE SEQUENCE</scope>
    <source>
        <strain evidence="10">FSSC 5 MPI-SDFR-AT-0091</strain>
    </source>
</reference>
<dbReference type="GO" id="GO:0016020">
    <property type="term" value="C:membrane"/>
    <property type="evidence" value="ECO:0007669"/>
    <property type="project" value="UniProtKB-SubCell"/>
</dbReference>
<feature type="transmembrane region" description="Helical" evidence="6">
    <location>
        <begin position="176"/>
        <end position="197"/>
    </location>
</feature>
<gene>
    <name evidence="10" type="ORF">B0J15DRAFT_574219</name>
</gene>
<evidence type="ECO:0000259" key="8">
    <source>
        <dbReference type="Pfam" id="PF10337"/>
    </source>
</evidence>
<feature type="transmembrane region" description="Helical" evidence="6">
    <location>
        <begin position="692"/>
        <end position="712"/>
    </location>
</feature>
<feature type="transmembrane region" description="Helical" evidence="6">
    <location>
        <begin position="744"/>
        <end position="765"/>
    </location>
</feature>
<keyword evidence="2 6" id="KW-0812">Transmembrane</keyword>
<evidence type="ECO:0000256" key="2">
    <source>
        <dbReference type="ARBA" id="ARBA00022692"/>
    </source>
</evidence>
<evidence type="ECO:0000256" key="3">
    <source>
        <dbReference type="ARBA" id="ARBA00022989"/>
    </source>
</evidence>
<feature type="domain" description="Integral membrane bound transporter" evidence="9">
    <location>
        <begin position="661"/>
        <end position="797"/>
    </location>
</feature>
<evidence type="ECO:0000256" key="6">
    <source>
        <dbReference type="SAM" id="Phobius"/>
    </source>
</evidence>
<keyword evidence="4 6" id="KW-0472">Membrane</keyword>
<dbReference type="InterPro" id="IPR018823">
    <property type="entry name" value="ArAE_2_N"/>
</dbReference>
<feature type="domain" description="Putative ER transporter 6TM N-terminal" evidence="8">
    <location>
        <begin position="50"/>
        <end position="478"/>
    </location>
</feature>
<dbReference type="InterPro" id="IPR018820">
    <property type="entry name" value="BRE4-related_DUF2421"/>
</dbReference>
<evidence type="ECO:0000256" key="5">
    <source>
        <dbReference type="SAM" id="MobiDB-lite"/>
    </source>
</evidence>
<keyword evidence="11" id="KW-1185">Reference proteome</keyword>
<feature type="domain" description="DUF2421" evidence="7">
    <location>
        <begin position="803"/>
        <end position="1015"/>
    </location>
</feature>
<keyword evidence="3 6" id="KW-1133">Transmembrane helix</keyword>
<feature type="region of interest" description="Disordered" evidence="5">
    <location>
        <begin position="363"/>
        <end position="393"/>
    </location>
</feature>
<dbReference type="InterPro" id="IPR049453">
    <property type="entry name" value="Memb_transporter_dom"/>
</dbReference>
<dbReference type="Proteomes" id="UP000736672">
    <property type="component" value="Unassembled WGS sequence"/>
</dbReference>
<evidence type="ECO:0000313" key="11">
    <source>
        <dbReference type="Proteomes" id="UP000736672"/>
    </source>
</evidence>
<evidence type="ECO:0000313" key="10">
    <source>
        <dbReference type="EMBL" id="KAH7273261.1"/>
    </source>
</evidence>
<comment type="subcellular location">
    <subcellularLocation>
        <location evidence="1">Membrane</location>
        <topology evidence="1">Multi-pass membrane protein</topology>
    </subcellularLocation>
</comment>
<evidence type="ECO:0000256" key="4">
    <source>
        <dbReference type="ARBA" id="ARBA00023136"/>
    </source>
</evidence>
<evidence type="ECO:0000259" key="9">
    <source>
        <dbReference type="Pfam" id="PF13515"/>
    </source>
</evidence>
<protein>
    <recommendedName>
        <fullName evidence="12">ER transporter 6TM N-terminal domain-containing protein</fullName>
    </recommendedName>
</protein>
<dbReference type="Pfam" id="PF13515">
    <property type="entry name" value="FUSC_2"/>
    <property type="match status" value="1"/>
</dbReference>
<feature type="compositionally biased region" description="Polar residues" evidence="5">
    <location>
        <begin position="368"/>
        <end position="386"/>
    </location>
</feature>
<feature type="transmembrane region" description="Helical" evidence="6">
    <location>
        <begin position="718"/>
        <end position="737"/>
    </location>
</feature>
<dbReference type="PANTHER" id="PTHR37994">
    <property type="entry name" value="ARAE_2_N DOMAIN-CONTAINING PROTEIN-RELATED"/>
    <property type="match status" value="1"/>
</dbReference>
<feature type="transmembrane region" description="Helical" evidence="6">
    <location>
        <begin position="112"/>
        <end position="131"/>
    </location>
</feature>
<organism evidence="10 11">
    <name type="scientific">Fusarium solani</name>
    <name type="common">Filamentous fungus</name>
    <dbReference type="NCBI Taxonomy" id="169388"/>
    <lineage>
        <taxon>Eukaryota</taxon>
        <taxon>Fungi</taxon>
        <taxon>Dikarya</taxon>
        <taxon>Ascomycota</taxon>
        <taxon>Pezizomycotina</taxon>
        <taxon>Sordariomycetes</taxon>
        <taxon>Hypocreomycetidae</taxon>
        <taxon>Hypocreales</taxon>
        <taxon>Nectriaceae</taxon>
        <taxon>Fusarium</taxon>
        <taxon>Fusarium solani species complex</taxon>
    </lineage>
</organism>
<dbReference type="Pfam" id="PF10337">
    <property type="entry name" value="ArAE_2_N"/>
    <property type="match status" value="1"/>
</dbReference>
<feature type="transmembrane region" description="Helical" evidence="6">
    <location>
        <begin position="65"/>
        <end position="82"/>
    </location>
</feature>
<feature type="transmembrane region" description="Helical" evidence="6">
    <location>
        <begin position="785"/>
        <end position="803"/>
    </location>
</feature>
<dbReference type="OrthoDB" id="2274698at2759"/>